<dbReference type="EMBL" id="CAXLJM020000107">
    <property type="protein sequence ID" value="CAL8135255.1"/>
    <property type="molecule type" value="Genomic_DNA"/>
</dbReference>
<sequence length="115" mass="12908">MVLQMVRVLQQLAQPALVWGQGKCSWCVSREKESCRLNWQQCQNETFMVIGPIVHAHVQDRIGGGEQEGMTDDGQVTQQQLGDHLVFKATGCINATSLHRVQTRLDQCTLKFIIG</sequence>
<evidence type="ECO:0008006" key="3">
    <source>
        <dbReference type="Google" id="ProtNLM"/>
    </source>
</evidence>
<comment type="caution">
    <text evidence="1">The sequence shown here is derived from an EMBL/GenBank/DDBJ whole genome shotgun (WGS) entry which is preliminary data.</text>
</comment>
<name>A0ABP1RT96_9HEXA</name>
<proteinExistence type="predicted"/>
<keyword evidence="2" id="KW-1185">Reference proteome</keyword>
<protein>
    <recommendedName>
        <fullName evidence="3">Secreted protein</fullName>
    </recommendedName>
</protein>
<gene>
    <name evidence="1" type="ORF">ODALV1_LOCUS25900</name>
</gene>
<dbReference type="Proteomes" id="UP001642540">
    <property type="component" value="Unassembled WGS sequence"/>
</dbReference>
<evidence type="ECO:0000313" key="2">
    <source>
        <dbReference type="Proteomes" id="UP001642540"/>
    </source>
</evidence>
<evidence type="ECO:0000313" key="1">
    <source>
        <dbReference type="EMBL" id="CAL8135255.1"/>
    </source>
</evidence>
<organism evidence="1 2">
    <name type="scientific">Orchesella dallaii</name>
    <dbReference type="NCBI Taxonomy" id="48710"/>
    <lineage>
        <taxon>Eukaryota</taxon>
        <taxon>Metazoa</taxon>
        <taxon>Ecdysozoa</taxon>
        <taxon>Arthropoda</taxon>
        <taxon>Hexapoda</taxon>
        <taxon>Collembola</taxon>
        <taxon>Entomobryomorpha</taxon>
        <taxon>Entomobryoidea</taxon>
        <taxon>Orchesellidae</taxon>
        <taxon>Orchesellinae</taxon>
        <taxon>Orchesella</taxon>
    </lineage>
</organism>
<accession>A0ABP1RT96</accession>
<reference evidence="1 2" key="1">
    <citation type="submission" date="2024-08" db="EMBL/GenBank/DDBJ databases">
        <authorList>
            <person name="Cucini C."/>
            <person name="Frati F."/>
        </authorList>
    </citation>
    <scope>NUCLEOTIDE SEQUENCE [LARGE SCALE GENOMIC DNA]</scope>
</reference>